<accession>X1VD66</accession>
<gene>
    <name evidence="1" type="ORF">S12H4_53705</name>
</gene>
<comment type="caution">
    <text evidence="1">The sequence shown here is derived from an EMBL/GenBank/DDBJ whole genome shotgun (WGS) entry which is preliminary data.</text>
</comment>
<feature type="non-terminal residue" evidence="1">
    <location>
        <position position="1"/>
    </location>
</feature>
<proteinExistence type="predicted"/>
<evidence type="ECO:0000313" key="1">
    <source>
        <dbReference type="EMBL" id="GAJ04285.1"/>
    </source>
</evidence>
<dbReference type="AlphaFoldDB" id="X1VD66"/>
<organism evidence="1">
    <name type="scientific">marine sediment metagenome</name>
    <dbReference type="NCBI Taxonomy" id="412755"/>
    <lineage>
        <taxon>unclassified sequences</taxon>
        <taxon>metagenomes</taxon>
        <taxon>ecological metagenomes</taxon>
    </lineage>
</organism>
<protein>
    <submittedName>
        <fullName evidence="1">Uncharacterized protein</fullName>
    </submittedName>
</protein>
<feature type="non-terminal residue" evidence="1">
    <location>
        <position position="233"/>
    </location>
</feature>
<sequence>NSWIGRTIYPIGKQPLNLLIEFQGYDPEHYVDGNCLGNVAGILAQEIITVGQLGIVPLLLTNPVLFAAYLLGIWTNADAFLLQAAIAAGESAPLNSPFALWIGEIGCDIQIPNETNIKLVSKVSTTEWDDIHTYLVGSFEVRDSNTVPITPRFYPVEQFYNAESGENVILWNTNIYDWNGNRLVEGDYNVVIFIEDQSLQNLDIQGNMEITIDNTFQVTQPQIVEIIPINLWA</sequence>
<dbReference type="EMBL" id="BARW01034236">
    <property type="protein sequence ID" value="GAJ04285.1"/>
    <property type="molecule type" value="Genomic_DNA"/>
</dbReference>
<reference evidence="1" key="1">
    <citation type="journal article" date="2014" name="Front. Microbiol.">
        <title>High frequency of phylogenetically diverse reductive dehalogenase-homologous genes in deep subseafloor sedimentary metagenomes.</title>
        <authorList>
            <person name="Kawai M."/>
            <person name="Futagami T."/>
            <person name="Toyoda A."/>
            <person name="Takaki Y."/>
            <person name="Nishi S."/>
            <person name="Hori S."/>
            <person name="Arai W."/>
            <person name="Tsubouchi T."/>
            <person name="Morono Y."/>
            <person name="Uchiyama I."/>
            <person name="Ito T."/>
            <person name="Fujiyama A."/>
            <person name="Inagaki F."/>
            <person name="Takami H."/>
        </authorList>
    </citation>
    <scope>NUCLEOTIDE SEQUENCE</scope>
    <source>
        <strain evidence="1">Expedition CK06-06</strain>
    </source>
</reference>
<name>X1VD66_9ZZZZ</name>